<dbReference type="eggNOG" id="COG2206">
    <property type="taxonomic scope" value="Bacteria"/>
</dbReference>
<keyword evidence="3" id="KW-1185">Reference proteome</keyword>
<dbReference type="AlphaFoldDB" id="A0A0A0MC23"/>
<gene>
    <name evidence="2" type="ORF">N791_04675</name>
</gene>
<proteinExistence type="predicted"/>
<dbReference type="InterPro" id="IPR037522">
    <property type="entry name" value="HD_GYP_dom"/>
</dbReference>
<dbReference type="PANTHER" id="PTHR43155">
    <property type="entry name" value="CYCLIC DI-GMP PHOSPHODIESTERASE PA4108-RELATED"/>
    <property type="match status" value="1"/>
</dbReference>
<dbReference type="Gene3D" id="1.10.3210.10">
    <property type="entry name" value="Hypothetical protein af1432"/>
    <property type="match status" value="1"/>
</dbReference>
<evidence type="ECO:0000313" key="3">
    <source>
        <dbReference type="Proteomes" id="UP000030003"/>
    </source>
</evidence>
<accession>A0A0A0MC23</accession>
<dbReference type="CDD" id="cd00077">
    <property type="entry name" value="HDc"/>
    <property type="match status" value="1"/>
</dbReference>
<keyword evidence="2" id="KW-0378">Hydrolase</keyword>
<comment type="caution">
    <text evidence="2">The sequence shown here is derived from an EMBL/GenBank/DDBJ whole genome shotgun (WGS) entry which is preliminary data.</text>
</comment>
<dbReference type="PROSITE" id="PS51832">
    <property type="entry name" value="HD_GYP"/>
    <property type="match status" value="1"/>
</dbReference>
<feature type="domain" description="HD-GYP" evidence="1">
    <location>
        <begin position="3"/>
        <end position="199"/>
    </location>
</feature>
<dbReference type="SUPFAM" id="SSF109604">
    <property type="entry name" value="HD-domain/PDEase-like"/>
    <property type="match status" value="1"/>
</dbReference>
<dbReference type="GO" id="GO:0008081">
    <property type="term" value="F:phosphoric diester hydrolase activity"/>
    <property type="evidence" value="ECO:0007669"/>
    <property type="project" value="UniProtKB-ARBA"/>
</dbReference>
<name>A0A0A0MC23_9GAMM</name>
<protein>
    <submittedName>
        <fullName evidence="2">HD family phosphohydrolase</fullName>
    </submittedName>
</protein>
<reference evidence="2 3" key="1">
    <citation type="submission" date="2013-08" db="EMBL/GenBank/DDBJ databases">
        <title>Genomic analysis of Lysobacter defluvii.</title>
        <authorList>
            <person name="Wang Q."/>
            <person name="Wang G."/>
        </authorList>
    </citation>
    <scope>NUCLEOTIDE SEQUENCE [LARGE SCALE GENOMIC DNA]</scope>
    <source>
        <strain evidence="2 3">IMMIB APB-9</strain>
    </source>
</reference>
<dbReference type="Pfam" id="PF13487">
    <property type="entry name" value="HD_5"/>
    <property type="match status" value="1"/>
</dbReference>
<organism evidence="2 3">
    <name type="scientific">Lysobacter defluvii IMMIB APB-9 = DSM 18482</name>
    <dbReference type="NCBI Taxonomy" id="1385515"/>
    <lineage>
        <taxon>Bacteria</taxon>
        <taxon>Pseudomonadati</taxon>
        <taxon>Pseudomonadota</taxon>
        <taxon>Gammaproteobacteria</taxon>
        <taxon>Lysobacterales</taxon>
        <taxon>Lysobacteraceae</taxon>
        <taxon>Novilysobacter</taxon>
    </lineage>
</organism>
<evidence type="ECO:0000313" key="2">
    <source>
        <dbReference type="EMBL" id="KGO99571.1"/>
    </source>
</evidence>
<dbReference type="Proteomes" id="UP000030003">
    <property type="component" value="Unassembled WGS sequence"/>
</dbReference>
<dbReference type="PANTHER" id="PTHR43155:SF2">
    <property type="entry name" value="CYCLIC DI-GMP PHOSPHODIESTERASE PA4108"/>
    <property type="match status" value="1"/>
</dbReference>
<dbReference type="STRING" id="1385515.GCA_000423325_00910"/>
<evidence type="ECO:0000259" key="1">
    <source>
        <dbReference type="PROSITE" id="PS51832"/>
    </source>
</evidence>
<dbReference type="InterPro" id="IPR003607">
    <property type="entry name" value="HD/PDEase_dom"/>
</dbReference>
<sequence>MVESLLRNADTLLWVNALRASDGYAYSHAIHCSMLAAAFGRHLGLPAELLVDMASGGLLLDIGKTRLPQDLLTRPGPLTHAEMTLVRRHVGQGAEVLEESGGHGPDVIEMVRTHHERWDGTGYPNRLAGTSIPLYGRIAAIIDAFDAMISPRPWATTRSRHQALQVIYEARDSAFQGELVEQFISCLGAFPTGSLVELSNGQVGVVMMQNPSRRLRPRIMLLTDADKSLLPQFQPMDLMDQPEDLPADEQINVVCGLAVGTYGLDPAELYL</sequence>
<dbReference type="EMBL" id="AVBH01000010">
    <property type="protein sequence ID" value="KGO99571.1"/>
    <property type="molecule type" value="Genomic_DNA"/>
</dbReference>